<feature type="region of interest" description="Disordered" evidence="2">
    <location>
        <begin position="352"/>
        <end position="409"/>
    </location>
</feature>
<keyword evidence="4" id="KW-1185">Reference proteome</keyword>
<gene>
    <name evidence="3" type="ORF">OBBRIDRAFT_416102</name>
</gene>
<accession>A0A8E2AYH9</accession>
<feature type="compositionally biased region" description="Low complexity" evidence="2">
    <location>
        <begin position="147"/>
        <end position="157"/>
    </location>
</feature>
<feature type="region of interest" description="Disordered" evidence="2">
    <location>
        <begin position="289"/>
        <end position="323"/>
    </location>
</feature>
<dbReference type="AlphaFoldDB" id="A0A8E2AYH9"/>
<feature type="region of interest" description="Disordered" evidence="2">
    <location>
        <begin position="1"/>
        <end position="68"/>
    </location>
</feature>
<protein>
    <submittedName>
        <fullName evidence="3">Uncharacterized protein</fullName>
    </submittedName>
</protein>
<feature type="compositionally biased region" description="Polar residues" evidence="2">
    <location>
        <begin position="44"/>
        <end position="68"/>
    </location>
</feature>
<feature type="compositionally biased region" description="Basic and acidic residues" evidence="2">
    <location>
        <begin position="385"/>
        <end position="400"/>
    </location>
</feature>
<feature type="compositionally biased region" description="Basic and acidic residues" evidence="2">
    <location>
        <begin position="102"/>
        <end position="126"/>
    </location>
</feature>
<feature type="region of interest" description="Disordered" evidence="2">
    <location>
        <begin position="92"/>
        <end position="163"/>
    </location>
</feature>
<evidence type="ECO:0000313" key="3">
    <source>
        <dbReference type="EMBL" id="OCH92663.1"/>
    </source>
</evidence>
<feature type="compositionally biased region" description="Polar residues" evidence="2">
    <location>
        <begin position="1"/>
        <end position="14"/>
    </location>
</feature>
<evidence type="ECO:0000256" key="2">
    <source>
        <dbReference type="SAM" id="MobiDB-lite"/>
    </source>
</evidence>
<feature type="compositionally biased region" description="Basic and acidic residues" evidence="2">
    <location>
        <begin position="362"/>
        <end position="373"/>
    </location>
</feature>
<dbReference type="OrthoDB" id="2649166at2759"/>
<proteinExistence type="predicted"/>
<keyword evidence="1" id="KW-0175">Coiled coil</keyword>
<evidence type="ECO:0000313" key="4">
    <source>
        <dbReference type="Proteomes" id="UP000250043"/>
    </source>
</evidence>
<feature type="coiled-coil region" evidence="1">
    <location>
        <begin position="171"/>
        <end position="198"/>
    </location>
</feature>
<dbReference type="EMBL" id="KV722365">
    <property type="protein sequence ID" value="OCH92663.1"/>
    <property type="molecule type" value="Genomic_DNA"/>
</dbReference>
<evidence type="ECO:0000256" key="1">
    <source>
        <dbReference type="SAM" id="Coils"/>
    </source>
</evidence>
<name>A0A8E2AYH9_9APHY</name>
<sequence>MSTRNTDNSQNTNMGPDHTALLLSGPDEETPSGPVAPPQPPGSHSINSVAASDGTETSPTEGITQSLQRVRRRMLDRLSAFDAAAQSFQDAVSDVQSSRPHLHSESSENRRAHLLDPLVRVRRDTDPSDSSTIIGRRVAARTALNASRSGPRPGSSGLPEHSTLPLLDDTAARIMALADSLQQDLNELMRRRESHAARAAVTAAARYDSQLNAAASASLAGLRGVTSTEQGSTGEYGLEALLREINRGDGDTSLQLLQRSSATNNASADAPRSRSRADIIMDSWASELDNPPLPPLHEDSTRPFSSWFGDEPTDYSATRSEVTEHRTYRVRRRLNSDGEEYVHSIRMDDSEDVDPFSWMRPEGSRHPRLRPREGTSVPTSSNSDSRQRRERVDQIRRDIRSTTSDTPRRRRRGWGAYAVNHFQGYSDIHLQLALTKTGMRFLQTKKKNTSAPVHRCAHGLLRSHSHTVLSDGRHSCPRLRLRQCAGGRSSTPASSTGDMPQTQILAPQTWSLVSVMTCSPLPGPGLLRKRSSPRKLAQQRAWPVPTSGLRLLRCCLDHLSRSGPVLCRCRLPRPRVLWRSAGIARRKFAKLGFQASSSWQGVSVIRYFSGLFLVSETLAQTLILSTMITSLDTVSDLPLYCARGPSLEAPKLQPVRCINDTSLSILL</sequence>
<dbReference type="Proteomes" id="UP000250043">
    <property type="component" value="Unassembled WGS sequence"/>
</dbReference>
<reference evidence="3 4" key="1">
    <citation type="submission" date="2016-07" db="EMBL/GenBank/DDBJ databases">
        <title>Draft genome of the white-rot fungus Obba rivulosa 3A-2.</title>
        <authorList>
            <consortium name="DOE Joint Genome Institute"/>
            <person name="Miettinen O."/>
            <person name="Riley R."/>
            <person name="Acob R."/>
            <person name="Barry K."/>
            <person name="Cullen D."/>
            <person name="De Vries R."/>
            <person name="Hainaut M."/>
            <person name="Hatakka A."/>
            <person name="Henrissat B."/>
            <person name="Hilden K."/>
            <person name="Kuo R."/>
            <person name="Labutti K."/>
            <person name="Lipzen A."/>
            <person name="Makela M.R."/>
            <person name="Sandor L."/>
            <person name="Spatafora J.W."/>
            <person name="Grigoriev I.V."/>
            <person name="Hibbett D.S."/>
        </authorList>
    </citation>
    <scope>NUCLEOTIDE SEQUENCE [LARGE SCALE GENOMIC DNA]</scope>
    <source>
        <strain evidence="3 4">3A-2</strain>
    </source>
</reference>
<organism evidence="3 4">
    <name type="scientific">Obba rivulosa</name>
    <dbReference type="NCBI Taxonomy" id="1052685"/>
    <lineage>
        <taxon>Eukaryota</taxon>
        <taxon>Fungi</taxon>
        <taxon>Dikarya</taxon>
        <taxon>Basidiomycota</taxon>
        <taxon>Agaricomycotina</taxon>
        <taxon>Agaricomycetes</taxon>
        <taxon>Polyporales</taxon>
        <taxon>Gelatoporiaceae</taxon>
        <taxon>Obba</taxon>
    </lineage>
</organism>